<keyword evidence="2 7" id="KW-0808">Transferase</keyword>
<evidence type="ECO:0000256" key="2">
    <source>
        <dbReference type="ARBA" id="ARBA00022679"/>
    </source>
</evidence>
<accession>A0A4P8L2J8</accession>
<evidence type="ECO:0000256" key="1">
    <source>
        <dbReference type="ARBA" id="ARBA00022603"/>
    </source>
</evidence>
<dbReference type="Proteomes" id="UP000298602">
    <property type="component" value="Chromosome"/>
</dbReference>
<dbReference type="PROSITE" id="PS51683">
    <property type="entry name" value="SAM_OMT_II"/>
    <property type="match status" value="1"/>
</dbReference>
<dbReference type="InterPro" id="IPR016461">
    <property type="entry name" value="COMT-like"/>
</dbReference>
<dbReference type="SUPFAM" id="SSF46785">
    <property type="entry name" value="Winged helix' DNA-binding domain"/>
    <property type="match status" value="1"/>
</dbReference>
<dbReference type="Pfam" id="PF00891">
    <property type="entry name" value="Methyltransf_2"/>
    <property type="match status" value="1"/>
</dbReference>
<dbReference type="RefSeq" id="WP_137422952.1">
    <property type="nucleotide sequence ID" value="NZ_CP040098.1"/>
</dbReference>
<dbReference type="Gene3D" id="1.10.10.10">
    <property type="entry name" value="Winged helix-like DNA-binding domain superfamily/Winged helix DNA-binding domain"/>
    <property type="match status" value="1"/>
</dbReference>
<evidence type="ECO:0000313" key="7">
    <source>
        <dbReference type="EMBL" id="QCQ20982.1"/>
    </source>
</evidence>
<dbReference type="PANTHER" id="PTHR43712">
    <property type="entry name" value="PUTATIVE (AFU_ORTHOLOGUE AFUA_4G14580)-RELATED"/>
    <property type="match status" value="1"/>
</dbReference>
<keyword evidence="3" id="KW-0949">S-adenosyl-L-methionine</keyword>
<dbReference type="InterPro" id="IPR036388">
    <property type="entry name" value="WH-like_DNA-bd_sf"/>
</dbReference>
<dbReference type="CDD" id="cd02440">
    <property type="entry name" value="AdoMet_MTases"/>
    <property type="match status" value="1"/>
</dbReference>
<sequence>MEPSSVAALEDARAFTRSRVILTAGELDLFTFLGDNPSTAQEIADIFELDLRAATRLLDALVALELLRKHDSRYSPTPKGAPLSAHHPETVLPMVQHLLHLWDSWSHLTESVRRGVNPYRKPISESGTDNQKAFIRAMHVAGRDLSREIARSYDLSPFRKLLDVGGASGTYTIAFLRENPSMRAVIFDLESVLPLAEERLQQEGLRDRVELAAGDFYRDPLPRGCDLVLLSAIIHQNSPEENFELYRKVFEAMEPEGTILIRDHIMEQDRSRPPAGALFALNMLVNTAGGDTYTFREIKESLERAGFTKVRLARSGERMDGLVEARKPVDRAAA</sequence>
<keyword evidence="8" id="KW-1185">Reference proteome</keyword>
<dbReference type="GO" id="GO:0008171">
    <property type="term" value="F:O-methyltransferase activity"/>
    <property type="evidence" value="ECO:0007669"/>
    <property type="project" value="InterPro"/>
</dbReference>
<evidence type="ECO:0000259" key="5">
    <source>
        <dbReference type="Pfam" id="PF00891"/>
    </source>
</evidence>
<dbReference type="EMBL" id="CP040098">
    <property type="protein sequence ID" value="QCQ20982.1"/>
    <property type="molecule type" value="Genomic_DNA"/>
</dbReference>
<dbReference type="Gene3D" id="3.40.50.150">
    <property type="entry name" value="Vaccinia Virus protein VP39"/>
    <property type="match status" value="1"/>
</dbReference>
<dbReference type="AlphaFoldDB" id="A0A4P8L2J8"/>
<dbReference type="OrthoDB" id="9767938at2"/>
<gene>
    <name evidence="7" type="ORF">FDQ92_01465</name>
</gene>
<organism evidence="7 8">
    <name type="scientific">Desulfoglaeba alkanexedens ALDC</name>
    <dbReference type="NCBI Taxonomy" id="980445"/>
    <lineage>
        <taxon>Bacteria</taxon>
        <taxon>Pseudomonadati</taxon>
        <taxon>Thermodesulfobacteriota</taxon>
        <taxon>Syntrophobacteria</taxon>
        <taxon>Syntrophobacterales</taxon>
        <taxon>Syntrophobacteraceae</taxon>
        <taxon>Desulfoglaeba</taxon>
    </lineage>
</organism>
<reference evidence="7 8" key="2">
    <citation type="submission" date="2019-05" db="EMBL/GenBank/DDBJ databases">
        <authorList>
            <person name="Suflita J.M."/>
            <person name="Marks C.R."/>
        </authorList>
    </citation>
    <scope>NUCLEOTIDE SEQUENCE [LARGE SCALE GENOMIC DNA]</scope>
    <source>
        <strain evidence="7 8">ALDC</strain>
    </source>
</reference>
<evidence type="ECO:0000259" key="6">
    <source>
        <dbReference type="Pfam" id="PF08100"/>
    </source>
</evidence>
<feature type="domain" description="O-methyltransferase C-terminal" evidence="5">
    <location>
        <begin position="105"/>
        <end position="307"/>
    </location>
</feature>
<evidence type="ECO:0000256" key="4">
    <source>
        <dbReference type="PIRSR" id="PIRSR005739-1"/>
    </source>
</evidence>
<feature type="active site" description="Proton acceptor" evidence="4">
    <location>
        <position position="235"/>
    </location>
</feature>
<dbReference type="SUPFAM" id="SSF53335">
    <property type="entry name" value="S-adenosyl-L-methionine-dependent methyltransferases"/>
    <property type="match status" value="1"/>
</dbReference>
<evidence type="ECO:0000256" key="3">
    <source>
        <dbReference type="ARBA" id="ARBA00022691"/>
    </source>
</evidence>
<reference evidence="7 8" key="1">
    <citation type="submission" date="2019-05" db="EMBL/GenBank/DDBJ databases">
        <title>The Complete Genome Sequence of the n-alkane-degrading Desulfoglaeba alkanexedens ALDC reveals multiple alkylsuccinate synthase gene clusters.</title>
        <authorList>
            <person name="Callaghan A.V."/>
            <person name="Davidova I.A."/>
            <person name="Duncan K.E."/>
            <person name="Morris B."/>
            <person name="McInerney M.J."/>
        </authorList>
    </citation>
    <scope>NUCLEOTIDE SEQUENCE [LARGE SCALE GENOMIC DNA]</scope>
    <source>
        <strain evidence="7 8">ALDC</strain>
    </source>
</reference>
<dbReference type="InterPro" id="IPR012967">
    <property type="entry name" value="COMT_dimerisation"/>
</dbReference>
<dbReference type="Pfam" id="PF08100">
    <property type="entry name" value="Dimerisation"/>
    <property type="match status" value="1"/>
</dbReference>
<dbReference type="PANTHER" id="PTHR43712:SF2">
    <property type="entry name" value="O-METHYLTRANSFERASE CICE"/>
    <property type="match status" value="1"/>
</dbReference>
<dbReference type="InterPro" id="IPR001077">
    <property type="entry name" value="COMT_C"/>
</dbReference>
<dbReference type="InterPro" id="IPR036390">
    <property type="entry name" value="WH_DNA-bd_sf"/>
</dbReference>
<dbReference type="GO" id="GO:0032259">
    <property type="term" value="P:methylation"/>
    <property type="evidence" value="ECO:0007669"/>
    <property type="project" value="UniProtKB-KW"/>
</dbReference>
<protein>
    <submittedName>
        <fullName evidence="7">Methyltransferase domain-containing protein</fullName>
    </submittedName>
</protein>
<feature type="domain" description="O-methyltransferase dimerisation" evidence="6">
    <location>
        <begin position="12"/>
        <end position="78"/>
    </location>
</feature>
<dbReference type="KEGG" id="dax:FDQ92_01465"/>
<evidence type="ECO:0000313" key="8">
    <source>
        <dbReference type="Proteomes" id="UP000298602"/>
    </source>
</evidence>
<dbReference type="PIRSF" id="PIRSF005739">
    <property type="entry name" value="O-mtase"/>
    <property type="match status" value="1"/>
</dbReference>
<keyword evidence="1 7" id="KW-0489">Methyltransferase</keyword>
<dbReference type="InterPro" id="IPR029063">
    <property type="entry name" value="SAM-dependent_MTases_sf"/>
</dbReference>
<name>A0A4P8L2J8_9BACT</name>
<proteinExistence type="predicted"/>
<dbReference type="GO" id="GO:0046983">
    <property type="term" value="F:protein dimerization activity"/>
    <property type="evidence" value="ECO:0007669"/>
    <property type="project" value="InterPro"/>
</dbReference>